<evidence type="ECO:0000313" key="2">
    <source>
        <dbReference type="EMBL" id="KAG9246090.1"/>
    </source>
</evidence>
<dbReference type="AlphaFoldDB" id="A0A9P8CGV2"/>
<proteinExistence type="predicted"/>
<evidence type="ECO:0000256" key="1">
    <source>
        <dbReference type="SAM" id="SignalP"/>
    </source>
</evidence>
<gene>
    <name evidence="2" type="ORF">BJ878DRAFT_314958</name>
</gene>
<evidence type="ECO:0000313" key="3">
    <source>
        <dbReference type="Proteomes" id="UP000887226"/>
    </source>
</evidence>
<accession>A0A9P8CGV2</accession>
<dbReference type="Proteomes" id="UP000887226">
    <property type="component" value="Unassembled WGS sequence"/>
</dbReference>
<keyword evidence="1" id="KW-0732">Signal</keyword>
<feature type="signal peptide" evidence="1">
    <location>
        <begin position="1"/>
        <end position="19"/>
    </location>
</feature>
<organism evidence="2 3">
    <name type="scientific">Calycina marina</name>
    <dbReference type="NCBI Taxonomy" id="1763456"/>
    <lineage>
        <taxon>Eukaryota</taxon>
        <taxon>Fungi</taxon>
        <taxon>Dikarya</taxon>
        <taxon>Ascomycota</taxon>
        <taxon>Pezizomycotina</taxon>
        <taxon>Leotiomycetes</taxon>
        <taxon>Helotiales</taxon>
        <taxon>Pezizellaceae</taxon>
        <taxon>Calycina</taxon>
    </lineage>
</organism>
<reference evidence="2" key="1">
    <citation type="journal article" date="2021" name="IMA Fungus">
        <title>Genomic characterization of three marine fungi, including Emericellopsis atlantica sp. nov. with signatures of a generalist lifestyle and marine biomass degradation.</title>
        <authorList>
            <person name="Hagestad O.C."/>
            <person name="Hou L."/>
            <person name="Andersen J.H."/>
            <person name="Hansen E.H."/>
            <person name="Altermark B."/>
            <person name="Li C."/>
            <person name="Kuhnert E."/>
            <person name="Cox R.J."/>
            <person name="Crous P.W."/>
            <person name="Spatafora J.W."/>
            <person name="Lail K."/>
            <person name="Amirebrahimi M."/>
            <person name="Lipzen A."/>
            <person name="Pangilinan J."/>
            <person name="Andreopoulos W."/>
            <person name="Hayes R.D."/>
            <person name="Ng V."/>
            <person name="Grigoriev I.V."/>
            <person name="Jackson S.A."/>
            <person name="Sutton T.D.S."/>
            <person name="Dobson A.D.W."/>
            <person name="Rama T."/>
        </authorList>
    </citation>
    <scope>NUCLEOTIDE SEQUENCE</scope>
    <source>
        <strain evidence="2">TRa3180A</strain>
    </source>
</reference>
<feature type="chain" id="PRO_5040125693" evidence="1">
    <location>
        <begin position="20"/>
        <end position="88"/>
    </location>
</feature>
<protein>
    <submittedName>
        <fullName evidence="2">Uncharacterized protein</fullName>
    </submittedName>
</protein>
<name>A0A9P8CGV2_9HELO</name>
<keyword evidence="3" id="KW-1185">Reference proteome</keyword>
<dbReference type="EMBL" id="MU253818">
    <property type="protein sequence ID" value="KAG9246090.1"/>
    <property type="molecule type" value="Genomic_DNA"/>
</dbReference>
<comment type="caution">
    <text evidence="2">The sequence shown here is derived from an EMBL/GenBank/DDBJ whole genome shotgun (WGS) entry which is preliminary data.</text>
</comment>
<sequence length="88" mass="10042">MIACCTLISLDLLLQIITSSFRGWHLLGIARFSAEEYGLDRGTITKKLHHICPLRTCDRSGEDQTKCFLSFLRSPAVRNLFEHVLECM</sequence>